<sequence>MRQYSIADLESRLAPSPRMPVLFVGHGNPMHAISDNAFTREWSRIGADLPEAQAIVVISAHWLTPGSTHITDAPRNRVIYDFGGFPDALSRVPYPSEGDPVVARAIRQQFLDYEAQLDAQWGLDHGTWSVLVHLAPEPTVPVLQISLDYAMPLPELHATFARLRALRDRGVLFIGSGNIVHALGRARWEPHAQAWDWAVEFDRVTGDALRERRVDQLLDPFRTWDTARIAVPTDDHYRPMVAAMSLLDPDEDLSFFNEQIDMGSIGMRSFMTA</sequence>
<dbReference type="InterPro" id="IPR014436">
    <property type="entry name" value="Extradiol_dOase_DODA"/>
</dbReference>
<accession>A0ABP4VU30</accession>
<comment type="cofactor">
    <cofactor evidence="1">
        <name>Zn(2+)</name>
        <dbReference type="ChEBI" id="CHEBI:29105"/>
    </cofactor>
</comment>
<evidence type="ECO:0000256" key="1">
    <source>
        <dbReference type="ARBA" id="ARBA00001947"/>
    </source>
</evidence>
<comment type="caution">
    <text evidence="7">The sequence shown here is derived from an EMBL/GenBank/DDBJ whole genome shotgun (WGS) entry which is preliminary data.</text>
</comment>
<dbReference type="EMBL" id="BAAAME010000002">
    <property type="protein sequence ID" value="GAA1732681.1"/>
    <property type="molecule type" value="Genomic_DNA"/>
</dbReference>
<dbReference type="Proteomes" id="UP001501057">
    <property type="component" value="Unassembled WGS sequence"/>
</dbReference>
<dbReference type="PANTHER" id="PTHR30096:SF0">
    <property type="entry name" value="4,5-DOPA DIOXYGENASE EXTRADIOL-LIKE PROTEIN"/>
    <property type="match status" value="1"/>
</dbReference>
<dbReference type="CDD" id="cd07363">
    <property type="entry name" value="45_DOPA_Dioxygenase"/>
    <property type="match status" value="1"/>
</dbReference>
<reference evidence="8" key="1">
    <citation type="journal article" date="2019" name="Int. J. Syst. Evol. Microbiol.">
        <title>The Global Catalogue of Microorganisms (GCM) 10K type strain sequencing project: providing services to taxonomists for standard genome sequencing and annotation.</title>
        <authorList>
            <consortium name="The Broad Institute Genomics Platform"/>
            <consortium name="The Broad Institute Genome Sequencing Center for Infectious Disease"/>
            <person name="Wu L."/>
            <person name="Ma J."/>
        </authorList>
    </citation>
    <scope>NUCLEOTIDE SEQUENCE [LARGE SCALE GENOMIC DNA]</scope>
    <source>
        <strain evidence="8">JCM 13518</strain>
    </source>
</reference>
<keyword evidence="5" id="KW-0560">Oxidoreductase</keyword>
<gene>
    <name evidence="7" type="primary">ygiD</name>
    <name evidence="7" type="ORF">GCM10009710_11800</name>
</gene>
<evidence type="ECO:0000256" key="3">
    <source>
        <dbReference type="ARBA" id="ARBA00022723"/>
    </source>
</evidence>
<evidence type="ECO:0000259" key="6">
    <source>
        <dbReference type="Pfam" id="PF02900"/>
    </source>
</evidence>
<name>A0ABP4VU30_9ACTN</name>
<dbReference type="PIRSF" id="PIRSF006157">
    <property type="entry name" value="Doxgns_DODA"/>
    <property type="match status" value="1"/>
</dbReference>
<dbReference type="Gene3D" id="3.40.830.10">
    <property type="entry name" value="LigB-like"/>
    <property type="match status" value="1"/>
</dbReference>
<dbReference type="InterPro" id="IPR004183">
    <property type="entry name" value="Xdiol_dOase_suB"/>
</dbReference>
<comment type="similarity">
    <text evidence="2">Belongs to the DODA-type extradiol aromatic ring-opening dioxygenase family.</text>
</comment>
<dbReference type="RefSeq" id="WP_344198743.1">
    <property type="nucleotide sequence ID" value="NZ_BAAAME010000002.1"/>
</dbReference>
<keyword evidence="7" id="KW-0223">Dioxygenase</keyword>
<evidence type="ECO:0000256" key="5">
    <source>
        <dbReference type="ARBA" id="ARBA00023002"/>
    </source>
</evidence>
<dbReference type="SUPFAM" id="SSF53213">
    <property type="entry name" value="LigB-like"/>
    <property type="match status" value="1"/>
</dbReference>
<keyword evidence="3" id="KW-0479">Metal-binding</keyword>
<keyword evidence="4" id="KW-0862">Zinc</keyword>
<keyword evidence="8" id="KW-1185">Reference proteome</keyword>
<dbReference type="Pfam" id="PF02900">
    <property type="entry name" value="LigB"/>
    <property type="match status" value="1"/>
</dbReference>
<protein>
    <submittedName>
        <fullName evidence="7">4,5-DOPA dioxygenase extradiol</fullName>
    </submittedName>
</protein>
<dbReference type="PANTHER" id="PTHR30096">
    <property type="entry name" value="4,5-DOPA DIOXYGENASE EXTRADIOL-LIKE PROTEIN"/>
    <property type="match status" value="1"/>
</dbReference>
<evidence type="ECO:0000313" key="7">
    <source>
        <dbReference type="EMBL" id="GAA1732681.1"/>
    </source>
</evidence>
<evidence type="ECO:0000313" key="8">
    <source>
        <dbReference type="Proteomes" id="UP001501057"/>
    </source>
</evidence>
<proteinExistence type="inferred from homology"/>
<feature type="domain" description="Extradiol ring-cleavage dioxygenase class III enzyme subunit B" evidence="6">
    <location>
        <begin position="35"/>
        <end position="250"/>
    </location>
</feature>
<evidence type="ECO:0000256" key="4">
    <source>
        <dbReference type="ARBA" id="ARBA00022833"/>
    </source>
</evidence>
<organism evidence="7 8">
    <name type="scientific">Aeromicrobium alkaliterrae</name>
    <dbReference type="NCBI Taxonomy" id="302168"/>
    <lineage>
        <taxon>Bacteria</taxon>
        <taxon>Bacillati</taxon>
        <taxon>Actinomycetota</taxon>
        <taxon>Actinomycetes</taxon>
        <taxon>Propionibacteriales</taxon>
        <taxon>Nocardioidaceae</taxon>
        <taxon>Aeromicrobium</taxon>
    </lineage>
</organism>
<dbReference type="GO" id="GO:0051213">
    <property type="term" value="F:dioxygenase activity"/>
    <property type="evidence" value="ECO:0007669"/>
    <property type="project" value="UniProtKB-KW"/>
</dbReference>
<evidence type="ECO:0000256" key="2">
    <source>
        <dbReference type="ARBA" id="ARBA00007581"/>
    </source>
</evidence>